<evidence type="ECO:0000256" key="3">
    <source>
        <dbReference type="ARBA" id="ARBA00023163"/>
    </source>
</evidence>
<evidence type="ECO:0000313" key="5">
    <source>
        <dbReference type="EMBL" id="HAG1890888.1"/>
    </source>
</evidence>
<dbReference type="InterPro" id="IPR009057">
    <property type="entry name" value="Homeodomain-like_sf"/>
</dbReference>
<dbReference type="InterPro" id="IPR020449">
    <property type="entry name" value="Tscrpt_reg_AraC-type_HTH"/>
</dbReference>
<accession>A0A759QKR6</accession>
<dbReference type="PROSITE" id="PS01124">
    <property type="entry name" value="HTH_ARAC_FAMILY_2"/>
    <property type="match status" value="1"/>
</dbReference>
<dbReference type="Pfam" id="PF12833">
    <property type="entry name" value="HTH_18"/>
    <property type="match status" value="1"/>
</dbReference>
<dbReference type="SMART" id="SM00342">
    <property type="entry name" value="HTH_ARAC"/>
    <property type="match status" value="1"/>
</dbReference>
<reference evidence="5" key="1">
    <citation type="journal article" date="2018" name="Genome Biol.">
        <title>SKESA: strategic k-mer extension for scrupulous assemblies.</title>
        <authorList>
            <person name="Souvorov A."/>
            <person name="Agarwala R."/>
            <person name="Lipman D.J."/>
        </authorList>
    </citation>
    <scope>NUCLEOTIDE SEQUENCE</scope>
    <source>
        <strain evidence="5">MA.CK_94/00000542</strain>
    </source>
</reference>
<dbReference type="EMBL" id="DAAXOJ010000003">
    <property type="protein sequence ID" value="HAG1890888.1"/>
    <property type="molecule type" value="Genomic_DNA"/>
</dbReference>
<gene>
    <name evidence="5" type="ORF">G8W59_002899</name>
</gene>
<feature type="domain" description="HTH araC/xylS-type" evidence="4">
    <location>
        <begin position="2"/>
        <end position="100"/>
    </location>
</feature>
<dbReference type="InterPro" id="IPR050959">
    <property type="entry name" value="MarA-like"/>
</dbReference>
<proteinExistence type="predicted"/>
<dbReference type="PANTHER" id="PTHR47504">
    <property type="entry name" value="RIGHT ORIGIN-BINDING PROTEIN"/>
    <property type="match status" value="1"/>
</dbReference>
<name>A0A759QKR6_SALER</name>
<dbReference type="PROSITE" id="PS00041">
    <property type="entry name" value="HTH_ARAC_FAMILY_1"/>
    <property type="match status" value="1"/>
</dbReference>
<keyword evidence="2" id="KW-0238">DNA-binding</keyword>
<dbReference type="PRINTS" id="PR00032">
    <property type="entry name" value="HTHARAC"/>
</dbReference>
<evidence type="ECO:0000256" key="2">
    <source>
        <dbReference type="ARBA" id="ARBA00023125"/>
    </source>
</evidence>
<organism evidence="5">
    <name type="scientific">Salmonella enterica</name>
    <name type="common">Salmonella choleraesuis</name>
    <dbReference type="NCBI Taxonomy" id="28901"/>
    <lineage>
        <taxon>Bacteria</taxon>
        <taxon>Pseudomonadati</taxon>
        <taxon>Pseudomonadota</taxon>
        <taxon>Gammaproteobacteria</taxon>
        <taxon>Enterobacterales</taxon>
        <taxon>Enterobacteriaceae</taxon>
        <taxon>Salmonella</taxon>
    </lineage>
</organism>
<protein>
    <submittedName>
        <fullName evidence="5">Helix-turn-helix transcriptional regulator</fullName>
    </submittedName>
</protein>
<evidence type="ECO:0000259" key="4">
    <source>
        <dbReference type="PROSITE" id="PS01124"/>
    </source>
</evidence>
<dbReference type="InterPro" id="IPR011256">
    <property type="entry name" value="Reg_factor_effector_dom_sf"/>
</dbReference>
<dbReference type="Gene3D" id="1.10.10.60">
    <property type="entry name" value="Homeodomain-like"/>
    <property type="match status" value="2"/>
</dbReference>
<dbReference type="GO" id="GO:0003700">
    <property type="term" value="F:DNA-binding transcription factor activity"/>
    <property type="evidence" value="ECO:0007669"/>
    <property type="project" value="InterPro"/>
</dbReference>
<evidence type="ECO:0000256" key="1">
    <source>
        <dbReference type="ARBA" id="ARBA00023015"/>
    </source>
</evidence>
<dbReference type="SUPFAM" id="SSF55136">
    <property type="entry name" value="Probable bacterial effector-binding domain"/>
    <property type="match status" value="1"/>
</dbReference>
<dbReference type="Gene3D" id="3.20.80.10">
    <property type="entry name" value="Regulatory factor, effector binding domain"/>
    <property type="match status" value="1"/>
</dbReference>
<dbReference type="InterPro" id="IPR018060">
    <property type="entry name" value="HTH_AraC"/>
</dbReference>
<dbReference type="InterPro" id="IPR018062">
    <property type="entry name" value="HTH_AraC-typ_CS"/>
</dbReference>
<keyword evidence="3" id="KW-0804">Transcription</keyword>
<dbReference type="SUPFAM" id="SSF46689">
    <property type="entry name" value="Homeodomain-like"/>
    <property type="match status" value="2"/>
</dbReference>
<keyword evidence="1" id="KW-0805">Transcription regulation</keyword>
<comment type="caution">
    <text evidence="5">The sequence shown here is derived from an EMBL/GenBank/DDBJ whole genome shotgun (WGS) entry which is preliminary data.</text>
</comment>
<sequence>MIKIFKWIDKNIEQRLTIDDIVKISGYSRRHLHNIFIRHSGKSVAEYIRLKRLKRASFLLKLTNLTITDISERLNFDSPQTFSQVFKKYYSMSPMDYRKNDQWGKSVFFTDPSKESSILYNFVRKEDDEFFGDIYYFHMNITDRSDFWSPAQEKIDQMRINSFSHNCVYKVKAAITCFPNPKRKNFLTAEYIYGVETSLLQGKRRVFVPSGNYLKATKTGTLSDFHEISNNLYRDVLYVFNLKKRDGCDYEEIMRLDLKLFEFSYYIPIKI</sequence>
<dbReference type="GO" id="GO:0043565">
    <property type="term" value="F:sequence-specific DNA binding"/>
    <property type="evidence" value="ECO:0007669"/>
    <property type="project" value="InterPro"/>
</dbReference>
<dbReference type="PANTHER" id="PTHR47504:SF3">
    <property type="entry name" value="HTH-TYPE TRANSCRIPTIONAL REGULATOR YKGA-RELATED"/>
    <property type="match status" value="1"/>
</dbReference>
<dbReference type="AlphaFoldDB" id="A0A759QKR6"/>
<reference evidence="5" key="2">
    <citation type="submission" date="2020-02" db="EMBL/GenBank/DDBJ databases">
        <authorList>
            <consortium name="NCBI Pathogen Detection Project"/>
        </authorList>
    </citation>
    <scope>NUCLEOTIDE SEQUENCE</scope>
    <source>
        <strain evidence="5">MA.CK_94/00000542</strain>
    </source>
</reference>